<organism evidence="3 4">
    <name type="scientific">Clydaea vesicula</name>
    <dbReference type="NCBI Taxonomy" id="447962"/>
    <lineage>
        <taxon>Eukaryota</taxon>
        <taxon>Fungi</taxon>
        <taxon>Fungi incertae sedis</taxon>
        <taxon>Chytridiomycota</taxon>
        <taxon>Chytridiomycota incertae sedis</taxon>
        <taxon>Chytridiomycetes</taxon>
        <taxon>Lobulomycetales</taxon>
        <taxon>Lobulomycetaceae</taxon>
        <taxon>Clydaea</taxon>
    </lineage>
</organism>
<evidence type="ECO:0000256" key="1">
    <source>
        <dbReference type="SAM" id="Coils"/>
    </source>
</evidence>
<dbReference type="InterPro" id="IPR050600">
    <property type="entry name" value="SETD3_SETD6_MTase"/>
</dbReference>
<evidence type="ECO:0000313" key="4">
    <source>
        <dbReference type="Proteomes" id="UP001211065"/>
    </source>
</evidence>
<gene>
    <name evidence="3" type="ORF">HK099_007788</name>
</gene>
<reference evidence="3" key="1">
    <citation type="submission" date="2020-05" db="EMBL/GenBank/DDBJ databases">
        <title>Phylogenomic resolution of chytrid fungi.</title>
        <authorList>
            <person name="Stajich J.E."/>
            <person name="Amses K."/>
            <person name="Simmons R."/>
            <person name="Seto K."/>
            <person name="Myers J."/>
            <person name="Bonds A."/>
            <person name="Quandt C.A."/>
            <person name="Barry K."/>
            <person name="Liu P."/>
            <person name="Grigoriev I."/>
            <person name="Longcore J.E."/>
            <person name="James T.Y."/>
        </authorList>
    </citation>
    <scope>NUCLEOTIDE SEQUENCE</scope>
    <source>
        <strain evidence="3">JEL0476</strain>
    </source>
</reference>
<name>A0AAD5XY97_9FUNG</name>
<feature type="domain" description="SET" evidence="2">
    <location>
        <begin position="1"/>
        <end position="80"/>
    </location>
</feature>
<dbReference type="Gene3D" id="3.90.1410.10">
    <property type="entry name" value="set domain protein methyltransferase, domain 1"/>
    <property type="match status" value="1"/>
</dbReference>
<protein>
    <recommendedName>
        <fullName evidence="2">SET domain-containing protein</fullName>
    </recommendedName>
</protein>
<dbReference type="EMBL" id="JADGJW010000790">
    <property type="protein sequence ID" value="KAJ3212202.1"/>
    <property type="molecule type" value="Genomic_DNA"/>
</dbReference>
<dbReference type="PANTHER" id="PTHR13271:SF151">
    <property type="entry name" value="SET DOMAIN-CONTAINING PROTEIN 4"/>
    <property type="match status" value="1"/>
</dbReference>
<dbReference type="InterPro" id="IPR001214">
    <property type="entry name" value="SET_dom"/>
</dbReference>
<comment type="caution">
    <text evidence="3">The sequence shown here is derived from an EMBL/GenBank/DDBJ whole genome shotgun (WGS) entry which is preliminary data.</text>
</comment>
<sequence length="284" mass="33406">KFEYSEFDTFKQFWFAVNTRCISINSDTNKICLAPLFDCLNHDISSPNTKFEFNSKSGLTVYNHSKKSILKNEQVFISYGAHDNYFLLLEYGFIVSGKINKFNVVYLDEEFNETCLLKFKNFFKFNEKLCLTKFKQFLEILNLSGLKGDMVIHHNNGDSNTVKNLEIPFRTENSILLLLIFLNDDEKEFHSNLNLWKAALKGISLKPKNLISLNERFKREIQIIFFEILKNLKNEYNLNLANLRNNIQNFSDNDKYSLFCVETVLVQSLDIIDSFFFFEKKIMI</sequence>
<accession>A0AAD5XY97</accession>
<evidence type="ECO:0000259" key="2">
    <source>
        <dbReference type="PROSITE" id="PS50280"/>
    </source>
</evidence>
<dbReference type="PANTHER" id="PTHR13271">
    <property type="entry name" value="UNCHARACTERIZED PUTATIVE METHYLTRANSFERASE"/>
    <property type="match status" value="1"/>
</dbReference>
<dbReference type="SUPFAM" id="SSF82199">
    <property type="entry name" value="SET domain"/>
    <property type="match status" value="1"/>
</dbReference>
<dbReference type="Proteomes" id="UP001211065">
    <property type="component" value="Unassembled WGS sequence"/>
</dbReference>
<proteinExistence type="predicted"/>
<dbReference type="AlphaFoldDB" id="A0AAD5XY97"/>
<keyword evidence="1" id="KW-0175">Coiled coil</keyword>
<dbReference type="PROSITE" id="PS50280">
    <property type="entry name" value="SET"/>
    <property type="match status" value="1"/>
</dbReference>
<dbReference type="InterPro" id="IPR046341">
    <property type="entry name" value="SET_dom_sf"/>
</dbReference>
<feature type="non-terminal residue" evidence="3">
    <location>
        <position position="1"/>
    </location>
</feature>
<feature type="coiled-coil region" evidence="1">
    <location>
        <begin position="226"/>
        <end position="253"/>
    </location>
</feature>
<dbReference type="GO" id="GO:0016279">
    <property type="term" value="F:protein-lysine N-methyltransferase activity"/>
    <property type="evidence" value="ECO:0007669"/>
    <property type="project" value="UniProtKB-ARBA"/>
</dbReference>
<evidence type="ECO:0000313" key="3">
    <source>
        <dbReference type="EMBL" id="KAJ3212202.1"/>
    </source>
</evidence>
<keyword evidence="4" id="KW-1185">Reference proteome</keyword>